<evidence type="ECO:0000256" key="5">
    <source>
        <dbReference type="ARBA" id="ARBA00022499"/>
    </source>
</evidence>
<comment type="subunit">
    <text evidence="13">Subunit of dynactin, a multiprotein complex part of a tripartite complex with dynein and a adapter, such as BICDL1, BICD2 or HOOK3. The dynactin complex is built around ACTR1A/ACTB filament and consists of an actin-related filament composed of a shoulder domain, a pointed end and a barbed end. Its length is defined by its flexible shoulder domain. The soulder is composed of 2 DCTN1 subunits, 4 DCTN2 and 2 DCTN3. The 4 DCNT2 (via N-terminus) bind the ACTR1A filament and act as molecular rulers to determine the length. The pointed end is important for binding dynein-dynactin cargo adapters. Consists of 4 subunits: ACTR10, DCNT4, DCTN5 and DCTN6. The barbed end is composed of a CAPZA1:CAPZB heterodimers, which binds ACTR1A/ACTB filament and dynactin and stabilizes dynactin. Interacts with ATP7B, but not ATP7A, in a copper-dependent manner. Interacts with ANK2; this interaction is required for localization at costameres. Interacts with N4BP2L1.</text>
</comment>
<evidence type="ECO:0000256" key="3">
    <source>
        <dbReference type="ARBA" id="ARBA00004657"/>
    </source>
</evidence>
<keyword evidence="9" id="KW-0175">Coiled coil</keyword>
<evidence type="ECO:0000256" key="7">
    <source>
        <dbReference type="ARBA" id="ARBA00022843"/>
    </source>
</evidence>
<keyword evidence="8" id="KW-0007">Acetylation</keyword>
<evidence type="ECO:0000256" key="12">
    <source>
        <dbReference type="ARBA" id="ARBA00034864"/>
    </source>
</evidence>
<evidence type="ECO:0000256" key="14">
    <source>
        <dbReference type="SAM" id="MobiDB-lite"/>
    </source>
</evidence>
<evidence type="ECO:0000256" key="9">
    <source>
        <dbReference type="ARBA" id="ARBA00023054"/>
    </source>
</evidence>
<dbReference type="GO" id="GO:0001725">
    <property type="term" value="C:stress fiber"/>
    <property type="evidence" value="ECO:0007669"/>
    <property type="project" value="UniProtKB-SubCell"/>
</dbReference>
<feature type="compositionally biased region" description="Basic and acidic residues" evidence="14">
    <location>
        <begin position="26"/>
        <end position="44"/>
    </location>
</feature>
<accession>A0A9W8G6J0</accession>
<organism evidence="15 16">
    <name type="scientific">Coemansia spiralis</name>
    <dbReference type="NCBI Taxonomy" id="417178"/>
    <lineage>
        <taxon>Eukaryota</taxon>
        <taxon>Fungi</taxon>
        <taxon>Fungi incertae sedis</taxon>
        <taxon>Zoopagomycota</taxon>
        <taxon>Kickxellomycotina</taxon>
        <taxon>Kickxellomycetes</taxon>
        <taxon>Kickxellales</taxon>
        <taxon>Kickxellaceae</taxon>
        <taxon>Coemansia</taxon>
    </lineage>
</organism>
<sequence>MPGTTKATVLYYCPCSGSTKTQNSSDEPKEKKKRTDEPSREDNQLARSIDSSLSNTDSTKAFEGSQSRPKTQEHRAMETEPPLSPSSNAKLDQQLLSLHASPIENLYYCDDCSEIRCARCVIEEPAGYHCPNCLFDVPTASVRSENNCCARNCFQCPVCTHVLSVVEGGSPQGGKLCFTLSCSVCFWSSSEIGWEFEKATGISAQVERIRAGESTNKEFTNLLDYWRTVQRVTATASAPQVQGGVTANSGVAAGGSGSFKHRLATAGLHSIGSGLHRASLGTGTNGIPEYRATCYTDSDHERVAELMAIQDADMVSYSGEPIVREPQRIRLHMKLARRCRLCHHILIKPESKAQATRFKIQLMAANVLPTITIPASLTPRSAGSSAQPVRLPKSPFQPGSTVPLAIRFSNPLYTEMQVRVDTCASSTDAHVDVVAPQFALQPFTELWEYDEEEEEGGTENNSSDTNLGGASRSTKSSRGILDRHGNRVAIQLNVTSLIETASLTIPLRITCTHVDDMDVDNDTRNEDGRSASSRHMITNSFWVYITLGD</sequence>
<evidence type="ECO:0000256" key="8">
    <source>
        <dbReference type="ARBA" id="ARBA00022990"/>
    </source>
</evidence>
<dbReference type="PANTHER" id="PTHR13034">
    <property type="entry name" value="DYNACTIN P62 SUBUNIT"/>
    <property type="match status" value="1"/>
</dbReference>
<evidence type="ECO:0000256" key="6">
    <source>
        <dbReference type="ARBA" id="ARBA00022553"/>
    </source>
</evidence>
<dbReference type="PANTHER" id="PTHR13034:SF2">
    <property type="entry name" value="DYNACTIN SUBUNIT 4"/>
    <property type="match status" value="1"/>
</dbReference>
<evidence type="ECO:0000256" key="1">
    <source>
        <dbReference type="ARBA" id="ARBA00004300"/>
    </source>
</evidence>
<evidence type="ECO:0000256" key="11">
    <source>
        <dbReference type="ARBA" id="ARBA00034776"/>
    </source>
</evidence>
<keyword evidence="6" id="KW-0597">Phosphoprotein</keyword>
<dbReference type="OrthoDB" id="283815at2759"/>
<dbReference type="InterPro" id="IPR008603">
    <property type="entry name" value="DCTN4"/>
</dbReference>
<dbReference type="GO" id="GO:0005869">
    <property type="term" value="C:dynactin complex"/>
    <property type="evidence" value="ECO:0007669"/>
    <property type="project" value="InterPro"/>
</dbReference>
<dbReference type="AlphaFoldDB" id="A0A9W8G6J0"/>
<feature type="region of interest" description="Disordered" evidence="14">
    <location>
        <begin position="14"/>
        <end position="88"/>
    </location>
</feature>
<protein>
    <recommendedName>
        <fullName evidence="12">Dynactin subunit 4</fullName>
    </recommendedName>
</protein>
<comment type="subcellular location">
    <subcellularLocation>
        <location evidence="1">Cytoplasm</location>
        <location evidence="1">Cytoskeleton</location>
        <location evidence="1">Microtubule organizing center</location>
        <location evidence="1">Centrosome</location>
    </subcellularLocation>
    <subcellularLocation>
        <location evidence="2">Cytoplasm</location>
        <location evidence="2">Cytoskeleton</location>
        <location evidence="2">Stress fiber</location>
    </subcellularLocation>
    <subcellularLocation>
        <location evidence="3">Cytoplasm</location>
        <location evidence="3">Myofibril</location>
    </subcellularLocation>
</comment>
<evidence type="ECO:0000256" key="13">
    <source>
        <dbReference type="ARBA" id="ARBA00093507"/>
    </source>
</evidence>
<keyword evidence="4" id="KW-0963">Cytoplasm</keyword>
<reference evidence="15" key="1">
    <citation type="submission" date="2022-07" db="EMBL/GenBank/DDBJ databases">
        <title>Phylogenomic reconstructions and comparative analyses of Kickxellomycotina fungi.</title>
        <authorList>
            <person name="Reynolds N.K."/>
            <person name="Stajich J.E."/>
            <person name="Barry K."/>
            <person name="Grigoriev I.V."/>
            <person name="Crous P."/>
            <person name="Smith M.E."/>
        </authorList>
    </citation>
    <scope>NUCLEOTIDE SEQUENCE</scope>
    <source>
        <strain evidence="15">NRRL 3115</strain>
    </source>
</reference>
<dbReference type="Pfam" id="PF05502">
    <property type="entry name" value="Dynactin_p62"/>
    <property type="match status" value="2"/>
</dbReference>
<evidence type="ECO:0000313" key="15">
    <source>
        <dbReference type="EMBL" id="KAJ2677466.1"/>
    </source>
</evidence>
<keyword evidence="10" id="KW-0206">Cytoskeleton</keyword>
<name>A0A9W8G6J0_9FUNG</name>
<evidence type="ECO:0000256" key="2">
    <source>
        <dbReference type="ARBA" id="ARBA00004529"/>
    </source>
</evidence>
<feature type="region of interest" description="Disordered" evidence="14">
    <location>
        <begin position="450"/>
        <end position="480"/>
    </location>
</feature>
<keyword evidence="7" id="KW-0832">Ubl conjugation</keyword>
<feature type="compositionally biased region" description="Polar residues" evidence="14">
    <location>
        <begin position="16"/>
        <end position="25"/>
    </location>
</feature>
<comment type="caution">
    <text evidence="15">The sequence shown here is derived from an EMBL/GenBank/DDBJ whole genome shotgun (WGS) entry which is preliminary data.</text>
</comment>
<evidence type="ECO:0000313" key="16">
    <source>
        <dbReference type="Proteomes" id="UP001151518"/>
    </source>
</evidence>
<keyword evidence="5" id="KW-1017">Isopeptide bond</keyword>
<gene>
    <name evidence="15" type="ORF">GGI25_003221</name>
</gene>
<feature type="compositionally biased region" description="Polar residues" evidence="14">
    <location>
        <begin position="465"/>
        <end position="477"/>
    </location>
</feature>
<dbReference type="Proteomes" id="UP001151518">
    <property type="component" value="Unassembled WGS sequence"/>
</dbReference>
<comment type="similarity">
    <text evidence="11">Belongs to the dynactin subunit 4 family.</text>
</comment>
<dbReference type="EMBL" id="JANBTW010000033">
    <property type="protein sequence ID" value="KAJ2677466.1"/>
    <property type="molecule type" value="Genomic_DNA"/>
</dbReference>
<proteinExistence type="inferred from homology"/>
<feature type="compositionally biased region" description="Polar residues" evidence="14">
    <location>
        <begin position="45"/>
        <end position="69"/>
    </location>
</feature>
<evidence type="ECO:0000256" key="4">
    <source>
        <dbReference type="ARBA" id="ARBA00022490"/>
    </source>
</evidence>
<evidence type="ECO:0000256" key="10">
    <source>
        <dbReference type="ARBA" id="ARBA00023212"/>
    </source>
</evidence>